<dbReference type="EMBL" id="HBIM01020747">
    <property type="protein sequence ID" value="CAE0418682.1"/>
    <property type="molecule type" value="Transcribed_RNA"/>
</dbReference>
<proteinExistence type="predicted"/>
<dbReference type="AlphaFoldDB" id="A0A7S3LCS0"/>
<accession>A0A7S3LCS0</accession>
<organism evidence="1">
    <name type="scientific">Amphora coffeiformis</name>
    <dbReference type="NCBI Taxonomy" id="265554"/>
    <lineage>
        <taxon>Eukaryota</taxon>
        <taxon>Sar</taxon>
        <taxon>Stramenopiles</taxon>
        <taxon>Ochrophyta</taxon>
        <taxon>Bacillariophyta</taxon>
        <taxon>Bacillariophyceae</taxon>
        <taxon>Bacillariophycidae</taxon>
        <taxon>Thalassiophysales</taxon>
        <taxon>Catenulaceae</taxon>
        <taxon>Amphora</taxon>
    </lineage>
</organism>
<sequence length="434" mass="48348">MQATGMEPNPKLATTRTRMNLLTKCAKRNLGVYLLFVLACAVLFVFLAQAQSASSIICASSTITTRSASSHYTTKNSSSISSPISSSNNGYNHFTPLFNDSALSWKEDLFQRLDRIRVICRTLCTNMETPETWKQNSVPIDGANLRLTIAQDVDCPAILNNQDVDVGDTSVPYPPPPELLKYYSMGGQGQVVMQHRYQNIYLGAKALSNIWDKENVDKLVAAFKAPQPDTQNVDKAFRPTYGDRTARKLRDKLQEAGLGNKSQVLVIGSEKPWVESICLAVGARHVTTLEYGQIDSQHAQIHTMTPDKMRQKYAAGILPKFDAVVTYSSVEHSGLGRYGDALNPWGDLLTIARAWCLTTDDALLVVNVPTWQEKIEFNAHRWYGPMRYSLLATNWVQIDGASHPNHPEVTIAETILAFRKVSDFTPYLDRLGQD</sequence>
<gene>
    <name evidence="1" type="ORF">ACOF00016_LOCUS15550</name>
</gene>
<name>A0A7S3LCS0_9STRA</name>
<protein>
    <submittedName>
        <fullName evidence="1">Uncharacterized protein</fullName>
    </submittedName>
</protein>
<dbReference type="InterPro" id="IPR004951">
    <property type="entry name" value="DUF268_CAE_spp"/>
</dbReference>
<dbReference type="Pfam" id="PF03269">
    <property type="entry name" value="DUF268"/>
    <property type="match status" value="1"/>
</dbReference>
<reference evidence="1" key="1">
    <citation type="submission" date="2021-01" db="EMBL/GenBank/DDBJ databases">
        <authorList>
            <person name="Corre E."/>
            <person name="Pelletier E."/>
            <person name="Niang G."/>
            <person name="Scheremetjew M."/>
            <person name="Finn R."/>
            <person name="Kale V."/>
            <person name="Holt S."/>
            <person name="Cochrane G."/>
            <person name="Meng A."/>
            <person name="Brown T."/>
            <person name="Cohen L."/>
        </authorList>
    </citation>
    <scope>NUCLEOTIDE SEQUENCE</scope>
    <source>
        <strain evidence="1">CCMP127</strain>
    </source>
</reference>
<evidence type="ECO:0000313" key="1">
    <source>
        <dbReference type="EMBL" id="CAE0418682.1"/>
    </source>
</evidence>